<feature type="compositionally biased region" description="Basic and acidic residues" evidence="1">
    <location>
        <begin position="228"/>
        <end position="237"/>
    </location>
</feature>
<feature type="compositionally biased region" description="Low complexity" evidence="1">
    <location>
        <begin position="295"/>
        <end position="304"/>
    </location>
</feature>
<feature type="compositionally biased region" description="Basic residues" evidence="1">
    <location>
        <begin position="259"/>
        <end position="268"/>
    </location>
</feature>
<feature type="compositionally biased region" description="Basic residues" evidence="1">
    <location>
        <begin position="43"/>
        <end position="53"/>
    </location>
</feature>
<organism evidence="2 3">
    <name type="scientific">Acinonyx jubatus</name>
    <name type="common">Cheetah</name>
    <dbReference type="NCBI Taxonomy" id="32536"/>
    <lineage>
        <taxon>Eukaryota</taxon>
        <taxon>Metazoa</taxon>
        <taxon>Chordata</taxon>
        <taxon>Craniata</taxon>
        <taxon>Vertebrata</taxon>
        <taxon>Euteleostomi</taxon>
        <taxon>Mammalia</taxon>
        <taxon>Eutheria</taxon>
        <taxon>Laurasiatheria</taxon>
        <taxon>Carnivora</taxon>
        <taxon>Feliformia</taxon>
        <taxon>Felidae</taxon>
        <taxon>Felinae</taxon>
        <taxon>Acinonyx</taxon>
    </lineage>
</organism>
<reference evidence="3" key="1">
    <citation type="submission" date="2025-08" db="UniProtKB">
        <authorList>
            <consortium name="RefSeq"/>
        </authorList>
    </citation>
    <scope>IDENTIFICATION</scope>
    <source>
        <tissue evidence="3">Blood</tissue>
    </source>
</reference>
<dbReference type="GeneID" id="113603478"/>
<sequence>MPDPQSFTQNYNQAKLITPNLLSTLGEASASQEERGSSTGKAATRKCKGRKQTFRGQYMSHVRGQRRRQRRLGSPEPRFRPRGTPTRVLGSRGLGPKVSSAASRALIRFGCQGPAVGPQGAARRAGAQVAALSRAHGERRGGAARHRRGLGPGPGQAAPPACSPEPAVQPRGRGVDRAFCGRGAAGLKRPRCRTSEAPRRPGGRRRAASSRKKPASRAPPPSVPYLGAERRGDERAAEGQGASRRRRAGPPASRLPTRPARRYLRRRVGAANRKLESARGAAAALSAGRKRARRSPGSGSSRAPPTSPPLPPAGPRERSPQCSDSPEPPPRPGRFSRKRLQLILKEDNAKSNLPLHW</sequence>
<gene>
    <name evidence="3" type="primary">LOC113603478</name>
</gene>
<evidence type="ECO:0000313" key="3">
    <source>
        <dbReference type="RefSeq" id="XP_053058506.1"/>
    </source>
</evidence>
<feature type="compositionally biased region" description="Pro residues" evidence="1">
    <location>
        <begin position="305"/>
        <end position="314"/>
    </location>
</feature>
<proteinExistence type="predicted"/>
<feature type="compositionally biased region" description="Low complexity" evidence="1">
    <location>
        <begin position="113"/>
        <end position="131"/>
    </location>
</feature>
<evidence type="ECO:0000313" key="2">
    <source>
        <dbReference type="Proteomes" id="UP001652583"/>
    </source>
</evidence>
<dbReference type="Proteomes" id="UP001652583">
    <property type="component" value="Chromosome D1"/>
</dbReference>
<protein>
    <submittedName>
        <fullName evidence="3">Serine/arginine repetitive matrix protein 1-like</fullName>
    </submittedName>
</protein>
<feature type="compositionally biased region" description="Basic residues" evidence="1">
    <location>
        <begin position="201"/>
        <end position="215"/>
    </location>
</feature>
<dbReference type="RefSeq" id="XP_053058506.1">
    <property type="nucleotide sequence ID" value="XM_053202531.1"/>
</dbReference>
<feature type="compositionally biased region" description="Low complexity" evidence="1">
    <location>
        <begin position="249"/>
        <end position="258"/>
    </location>
</feature>
<feature type="region of interest" description="Disordered" evidence="1">
    <location>
        <begin position="111"/>
        <end position="357"/>
    </location>
</feature>
<evidence type="ECO:0000256" key="1">
    <source>
        <dbReference type="SAM" id="MobiDB-lite"/>
    </source>
</evidence>
<feature type="region of interest" description="Disordered" evidence="1">
    <location>
        <begin position="26"/>
        <end position="99"/>
    </location>
</feature>
<accession>A0ABM3NGF3</accession>
<feature type="compositionally biased region" description="Low complexity" evidence="1">
    <location>
        <begin position="278"/>
        <end position="287"/>
    </location>
</feature>
<keyword evidence="2" id="KW-1185">Reference proteome</keyword>
<name>A0ABM3NGF3_ACIJB</name>